<keyword evidence="7" id="KW-1185">Reference proteome</keyword>
<sequence length="236" mass="26067">MSLAEQQDQKLRVICADLPAPPLFWKDENGYRHGYETDVARLLASKMGLETELVYQSWAEFYPALEANQGDMLLCGQGISEYRKTLADFTQPYAVFDEAVMILRDSPIKGPADLVGKRVGAIANSLNMALAETFTGCITVPFAGNSDDVMGDMVQALRNGDIDAFVDDDVALVPLAEEVDLAIAFTAPTRNEWGIAISKGRPEWLARVNEALAAVKASGELEALWKWWMPSLRYPF</sequence>
<feature type="domain" description="Solute-binding protein family 3/N-terminal" evidence="5">
    <location>
        <begin position="10"/>
        <end position="232"/>
    </location>
</feature>
<evidence type="ECO:0000256" key="4">
    <source>
        <dbReference type="RuleBase" id="RU003744"/>
    </source>
</evidence>
<dbReference type="SUPFAM" id="SSF53850">
    <property type="entry name" value="Periplasmic binding protein-like II"/>
    <property type="match status" value="1"/>
</dbReference>
<accession>A0ABP6W3U7</accession>
<evidence type="ECO:0000256" key="3">
    <source>
        <dbReference type="ARBA" id="ARBA00022729"/>
    </source>
</evidence>
<dbReference type="EMBL" id="BAABCX010000003">
    <property type="protein sequence ID" value="GAA3543383.1"/>
    <property type="molecule type" value="Genomic_DNA"/>
</dbReference>
<comment type="caution">
    <text evidence="6">The sequence shown here is derived from an EMBL/GenBank/DDBJ whole genome shotgun (WGS) entry which is preliminary data.</text>
</comment>
<evidence type="ECO:0000256" key="2">
    <source>
        <dbReference type="ARBA" id="ARBA00010333"/>
    </source>
</evidence>
<dbReference type="PROSITE" id="PS01039">
    <property type="entry name" value="SBP_BACTERIAL_3"/>
    <property type="match status" value="1"/>
</dbReference>
<evidence type="ECO:0000256" key="1">
    <source>
        <dbReference type="ARBA" id="ARBA00004196"/>
    </source>
</evidence>
<dbReference type="Proteomes" id="UP001500795">
    <property type="component" value="Unassembled WGS sequence"/>
</dbReference>
<gene>
    <name evidence="6" type="ORF">GCM10022394_24200</name>
</gene>
<dbReference type="Gene3D" id="3.40.190.10">
    <property type="entry name" value="Periplasmic binding protein-like II"/>
    <property type="match status" value="2"/>
</dbReference>
<dbReference type="PANTHER" id="PTHR35936">
    <property type="entry name" value="MEMBRANE-BOUND LYTIC MUREIN TRANSGLYCOSYLASE F"/>
    <property type="match status" value="1"/>
</dbReference>
<proteinExistence type="inferred from homology"/>
<dbReference type="CDD" id="cd13530">
    <property type="entry name" value="PBP2_peptides_like"/>
    <property type="match status" value="1"/>
</dbReference>
<evidence type="ECO:0000313" key="6">
    <source>
        <dbReference type="EMBL" id="GAA3543383.1"/>
    </source>
</evidence>
<reference evidence="7" key="1">
    <citation type="journal article" date="2019" name="Int. J. Syst. Evol. Microbiol.">
        <title>The Global Catalogue of Microorganisms (GCM) 10K type strain sequencing project: providing services to taxonomists for standard genome sequencing and annotation.</title>
        <authorList>
            <consortium name="The Broad Institute Genomics Platform"/>
            <consortium name="The Broad Institute Genome Sequencing Center for Infectious Disease"/>
            <person name="Wu L."/>
            <person name="Ma J."/>
        </authorList>
    </citation>
    <scope>NUCLEOTIDE SEQUENCE [LARGE SCALE GENOMIC DNA]</scope>
    <source>
        <strain evidence="7">JCM 17110</strain>
    </source>
</reference>
<evidence type="ECO:0000313" key="7">
    <source>
        <dbReference type="Proteomes" id="UP001500795"/>
    </source>
</evidence>
<dbReference type="PANTHER" id="PTHR35936:SF17">
    <property type="entry name" value="ARGININE-BINDING EXTRACELLULAR PROTEIN ARTP"/>
    <property type="match status" value="1"/>
</dbReference>
<dbReference type="InterPro" id="IPR001638">
    <property type="entry name" value="Solute-binding_3/MltF_N"/>
</dbReference>
<comment type="similarity">
    <text evidence="2 4">Belongs to the bacterial solute-binding protein 3 family.</text>
</comment>
<dbReference type="Pfam" id="PF00497">
    <property type="entry name" value="SBP_bac_3"/>
    <property type="match status" value="1"/>
</dbReference>
<evidence type="ECO:0000259" key="5">
    <source>
        <dbReference type="SMART" id="SM00062"/>
    </source>
</evidence>
<dbReference type="SMART" id="SM00062">
    <property type="entry name" value="PBPb"/>
    <property type="match status" value="1"/>
</dbReference>
<dbReference type="InterPro" id="IPR018313">
    <property type="entry name" value="SBP_3_CS"/>
</dbReference>
<dbReference type="RefSeq" id="WP_344958347.1">
    <property type="nucleotide sequence ID" value="NZ_BAABCX010000003.1"/>
</dbReference>
<protein>
    <submittedName>
        <fullName evidence="6">ABC transporter substrate-binding protein</fullName>
    </submittedName>
</protein>
<organism evidence="6 7">
    <name type="scientific">Zobellella aerophila</name>
    <dbReference type="NCBI Taxonomy" id="870480"/>
    <lineage>
        <taxon>Bacteria</taxon>
        <taxon>Pseudomonadati</taxon>
        <taxon>Pseudomonadota</taxon>
        <taxon>Gammaproteobacteria</taxon>
        <taxon>Aeromonadales</taxon>
        <taxon>Aeromonadaceae</taxon>
        <taxon>Zobellella</taxon>
    </lineage>
</organism>
<comment type="subcellular location">
    <subcellularLocation>
        <location evidence="1">Cell envelope</location>
    </subcellularLocation>
</comment>
<keyword evidence="3" id="KW-0732">Signal</keyword>
<name>A0ABP6W3U7_9GAMM</name>